<feature type="transmembrane region" description="Helical" evidence="1">
    <location>
        <begin position="50"/>
        <end position="72"/>
    </location>
</feature>
<evidence type="ECO:0000313" key="3">
    <source>
        <dbReference type="Proteomes" id="UP000054099"/>
    </source>
</evidence>
<feature type="transmembrane region" description="Helical" evidence="1">
    <location>
        <begin position="121"/>
        <end position="138"/>
    </location>
</feature>
<protein>
    <submittedName>
        <fullName evidence="2">Uncharacterized protein</fullName>
    </submittedName>
</protein>
<feature type="transmembrane region" description="Helical" evidence="1">
    <location>
        <begin position="144"/>
        <end position="166"/>
    </location>
</feature>
<comment type="caution">
    <text evidence="2">The sequence shown here is derived from an EMBL/GenBank/DDBJ whole genome shotgun (WGS) entry which is preliminary data.</text>
</comment>
<organism evidence="2 3">
    <name type="scientific">Fictibacillus enclensis</name>
    <dbReference type="NCBI Taxonomy" id="1017270"/>
    <lineage>
        <taxon>Bacteria</taxon>
        <taxon>Bacillati</taxon>
        <taxon>Bacillota</taxon>
        <taxon>Bacilli</taxon>
        <taxon>Bacillales</taxon>
        <taxon>Fictibacillaceae</taxon>
        <taxon>Fictibacillus</taxon>
    </lineage>
</organism>
<dbReference type="RefSeq" id="WP_061974076.1">
    <property type="nucleotide sequence ID" value="NZ_FMAV01000003.1"/>
</dbReference>
<dbReference type="Proteomes" id="UP000054099">
    <property type="component" value="Unassembled WGS sequence"/>
</dbReference>
<evidence type="ECO:0000256" key="1">
    <source>
        <dbReference type="SAM" id="Phobius"/>
    </source>
</evidence>
<evidence type="ECO:0000313" key="2">
    <source>
        <dbReference type="EMBL" id="KSU82107.1"/>
    </source>
</evidence>
<keyword evidence="1" id="KW-1133">Transmembrane helix</keyword>
<dbReference type="EMBL" id="LNQN01000005">
    <property type="protein sequence ID" value="KSU82107.1"/>
    <property type="molecule type" value="Genomic_DNA"/>
</dbReference>
<keyword evidence="3" id="KW-1185">Reference proteome</keyword>
<feature type="transmembrane region" description="Helical" evidence="1">
    <location>
        <begin position="12"/>
        <end position="30"/>
    </location>
</feature>
<keyword evidence="1" id="KW-0472">Membrane</keyword>
<gene>
    <name evidence="2" type="ORF">AS030_17725</name>
</gene>
<name>A0A0V8J5B2_9BACL</name>
<dbReference type="OrthoDB" id="2972205at2"/>
<reference evidence="2 3" key="1">
    <citation type="journal article" date="2014" name="Antonie Van Leeuwenhoek">
        <title>Fictibacillus enclensis sp. nov., isolated from marine sediment.</title>
        <authorList>
            <person name="Dastager S.G."/>
            <person name="Mawlankar R."/>
            <person name="Srinivasan K."/>
            <person name="Tang S.K."/>
            <person name="Lee J.C."/>
            <person name="Ramana V.V."/>
            <person name="Shouche Y.S."/>
        </authorList>
    </citation>
    <scope>NUCLEOTIDE SEQUENCE [LARGE SCALE GENOMIC DNA]</scope>
    <source>
        <strain evidence="2 3">NIO-1003</strain>
    </source>
</reference>
<proteinExistence type="predicted"/>
<accession>A0A0V8J5B2</accession>
<dbReference type="AlphaFoldDB" id="A0A0V8J5B2"/>
<sequence length="199" mass="23251">MGNTTNMLIEHLINGFHFFIALVLCAIMVLGVDFFQPLFGYLKSTNKDTLLALFVLMLPFVYTLGILIDNFVDDVVFRKRKKETRDENRKTARELILLTNDQNQANQLDYIRTKIRITRTACFNFALITLFSLVIMYRTYHFKYIAVLILISLLGGLLTFLAYWSWEHNTKSSNKRVSDGFRIYEKHKTAKKEETTTPM</sequence>
<keyword evidence="1" id="KW-0812">Transmembrane</keyword>